<sequence length="206" mass="23872">MAGLSGSRVGPWDVMAASPPSESCISDGPGSCMLYCGELEVGALGCCEHPICYRCFGQMWALCGVWYCAICWEELAQMVFGKKLPPFSTIILSQHEKKYDIYFTDGNIYAFYRKLLQHECLLWSESRAFPAIVELEQYMRKQHKLFCCKLCVKHLKIFTHERKWYSRKDLAQHRIYGDPDDTSHRGHLLCKFCDKQYLDNDELLIK</sequence>
<dbReference type="EMBL" id="JAOTOJ010000005">
    <property type="protein sequence ID" value="KAK9400762.1"/>
    <property type="molecule type" value="Genomic_DNA"/>
</dbReference>
<dbReference type="GO" id="GO:0072344">
    <property type="term" value="P:rescue of stalled ribosome"/>
    <property type="evidence" value="ECO:0007669"/>
    <property type="project" value="InterPro"/>
</dbReference>
<proteinExistence type="predicted"/>
<dbReference type="Proteomes" id="UP001474421">
    <property type="component" value="Unassembled WGS sequence"/>
</dbReference>
<dbReference type="GO" id="GO:0061630">
    <property type="term" value="F:ubiquitin protein ligase activity"/>
    <property type="evidence" value="ECO:0007669"/>
    <property type="project" value="InterPro"/>
</dbReference>
<reference evidence="1 2" key="1">
    <citation type="journal article" date="2024" name="Proc. Natl. Acad. Sci. U.S.A.">
        <title>The genetic regulatory architecture and epigenomic basis for age-related changes in rattlesnake venom.</title>
        <authorList>
            <person name="Hogan M.P."/>
            <person name="Holding M.L."/>
            <person name="Nystrom G.S."/>
            <person name="Colston T.J."/>
            <person name="Bartlett D.A."/>
            <person name="Mason A.J."/>
            <person name="Ellsworth S.A."/>
            <person name="Rautsaw R.M."/>
            <person name="Lawrence K.C."/>
            <person name="Strickland J.L."/>
            <person name="He B."/>
            <person name="Fraser P."/>
            <person name="Margres M.J."/>
            <person name="Gilbert D.M."/>
            <person name="Gibbs H.L."/>
            <person name="Parkinson C.L."/>
            <person name="Rokyta D.R."/>
        </authorList>
    </citation>
    <scope>NUCLEOTIDE SEQUENCE [LARGE SCALE GENOMIC DNA]</scope>
    <source>
        <strain evidence="1">DRR0105</strain>
    </source>
</reference>
<organism evidence="1 2">
    <name type="scientific">Crotalus adamanteus</name>
    <name type="common">Eastern diamondback rattlesnake</name>
    <dbReference type="NCBI Taxonomy" id="8729"/>
    <lineage>
        <taxon>Eukaryota</taxon>
        <taxon>Metazoa</taxon>
        <taxon>Chordata</taxon>
        <taxon>Craniata</taxon>
        <taxon>Vertebrata</taxon>
        <taxon>Euteleostomi</taxon>
        <taxon>Lepidosauria</taxon>
        <taxon>Squamata</taxon>
        <taxon>Bifurcata</taxon>
        <taxon>Unidentata</taxon>
        <taxon>Episquamata</taxon>
        <taxon>Toxicofera</taxon>
        <taxon>Serpentes</taxon>
        <taxon>Colubroidea</taxon>
        <taxon>Viperidae</taxon>
        <taxon>Crotalinae</taxon>
        <taxon>Crotalus</taxon>
    </lineage>
</organism>
<dbReference type="InterPro" id="IPR044288">
    <property type="entry name" value="ZNF598/HEL2"/>
</dbReference>
<name>A0AAW1BFT0_CROAD</name>
<comment type="caution">
    <text evidence="1">The sequence shown here is derived from an EMBL/GenBank/DDBJ whole genome shotgun (WGS) entry which is preliminary data.</text>
</comment>
<gene>
    <name evidence="1" type="ORF">NXF25_011476</name>
</gene>
<accession>A0AAW1BFT0</accession>
<protein>
    <submittedName>
        <fullName evidence="1">Zinc finger protein</fullName>
    </submittedName>
</protein>
<dbReference type="Pfam" id="PF25447">
    <property type="entry name" value="RING_ZNF598"/>
    <property type="match status" value="1"/>
</dbReference>
<dbReference type="PANTHER" id="PTHR22938:SF0">
    <property type="entry name" value="E3 UBIQUITIN-PROTEIN LIGASE ZNF598"/>
    <property type="match status" value="1"/>
</dbReference>
<dbReference type="GO" id="GO:0043022">
    <property type="term" value="F:ribosome binding"/>
    <property type="evidence" value="ECO:0007669"/>
    <property type="project" value="TreeGrafter"/>
</dbReference>
<dbReference type="AlphaFoldDB" id="A0AAW1BFT0"/>
<keyword evidence="2" id="KW-1185">Reference proteome</keyword>
<evidence type="ECO:0000313" key="1">
    <source>
        <dbReference type="EMBL" id="KAK9400762.1"/>
    </source>
</evidence>
<dbReference type="GO" id="GO:0016567">
    <property type="term" value="P:protein ubiquitination"/>
    <property type="evidence" value="ECO:0007669"/>
    <property type="project" value="TreeGrafter"/>
</dbReference>
<dbReference type="PANTHER" id="PTHR22938">
    <property type="entry name" value="ZINC FINGER PROTEIN 598"/>
    <property type="match status" value="1"/>
</dbReference>
<evidence type="ECO:0000313" key="2">
    <source>
        <dbReference type="Proteomes" id="UP001474421"/>
    </source>
</evidence>